<feature type="transmembrane region" description="Helical" evidence="1">
    <location>
        <begin position="25"/>
        <end position="51"/>
    </location>
</feature>
<keyword evidence="1" id="KW-0812">Transmembrane</keyword>
<keyword evidence="1" id="KW-1133">Transmembrane helix</keyword>
<organism evidence="2 3">
    <name type="scientific">Sphingobium wenxiniae (strain DSM 21828 / CGMCC 1.7748 / JZ-1)</name>
    <dbReference type="NCBI Taxonomy" id="595605"/>
    <lineage>
        <taxon>Bacteria</taxon>
        <taxon>Pseudomonadati</taxon>
        <taxon>Pseudomonadota</taxon>
        <taxon>Alphaproteobacteria</taxon>
        <taxon>Sphingomonadales</taxon>
        <taxon>Sphingomonadaceae</taxon>
        <taxon>Sphingobium</taxon>
    </lineage>
</organism>
<dbReference type="RefSeq" id="WP_158636701.1">
    <property type="nucleotide sequence ID" value="NZ_JACIIY010000024.1"/>
</dbReference>
<dbReference type="EMBL" id="VLKK01000022">
    <property type="protein sequence ID" value="TWH90288.1"/>
    <property type="molecule type" value="Genomic_DNA"/>
</dbReference>
<dbReference type="AlphaFoldDB" id="A0A562K4B6"/>
<dbReference type="Proteomes" id="UP000316624">
    <property type="component" value="Unassembled WGS sequence"/>
</dbReference>
<protein>
    <submittedName>
        <fullName evidence="2">Uncharacterized protein</fullName>
    </submittedName>
</protein>
<evidence type="ECO:0000313" key="2">
    <source>
        <dbReference type="EMBL" id="TWH90288.1"/>
    </source>
</evidence>
<reference evidence="2 3" key="1">
    <citation type="journal article" date="2015" name="Stand. Genomic Sci.">
        <title>Genomic Encyclopedia of Bacterial and Archaeal Type Strains, Phase III: the genomes of soil and plant-associated and newly described type strains.</title>
        <authorList>
            <person name="Whitman W.B."/>
            <person name="Woyke T."/>
            <person name="Klenk H.P."/>
            <person name="Zhou Y."/>
            <person name="Lilburn T.G."/>
            <person name="Beck B.J."/>
            <person name="De Vos P."/>
            <person name="Vandamme P."/>
            <person name="Eisen J.A."/>
            <person name="Garrity G."/>
            <person name="Hugenholtz P."/>
            <person name="Kyrpides N.C."/>
        </authorList>
    </citation>
    <scope>NUCLEOTIDE SEQUENCE [LARGE SCALE GENOMIC DNA]</scope>
    <source>
        <strain evidence="2 3">CGMCC 1.7748</strain>
    </source>
</reference>
<evidence type="ECO:0000313" key="3">
    <source>
        <dbReference type="Proteomes" id="UP000316624"/>
    </source>
</evidence>
<accession>A0A562K4B6</accession>
<keyword evidence="3" id="KW-1185">Reference proteome</keyword>
<feature type="transmembrane region" description="Helical" evidence="1">
    <location>
        <begin position="73"/>
        <end position="94"/>
    </location>
</feature>
<comment type="caution">
    <text evidence="2">The sequence shown here is derived from an EMBL/GenBank/DDBJ whole genome shotgun (WGS) entry which is preliminary data.</text>
</comment>
<proteinExistence type="predicted"/>
<evidence type="ECO:0000256" key="1">
    <source>
        <dbReference type="SAM" id="Phobius"/>
    </source>
</evidence>
<name>A0A562K4B6_SPHWJ</name>
<gene>
    <name evidence="2" type="ORF">IQ35_03571</name>
</gene>
<sequence length="98" mass="10982">MEKSWQQINAEIDTMHAHQDFTEKLIFVLIGVTVILGLVGAPKGLTLLWLIPTLGYMLGRYNIENLRGTMRDYWVPALGSQAILAFIVGVPLLIRFGI</sequence>
<keyword evidence="1" id="KW-0472">Membrane</keyword>